<dbReference type="PANTHER" id="PTHR30086">
    <property type="entry name" value="ARGININE EXPORTER PROTEIN ARGO"/>
    <property type="match status" value="1"/>
</dbReference>
<feature type="transmembrane region" description="Helical" evidence="6">
    <location>
        <begin position="6"/>
        <end position="29"/>
    </location>
</feature>
<dbReference type="RefSeq" id="WP_076835698.1">
    <property type="nucleotide sequence ID" value="NZ_CP019434.1"/>
</dbReference>
<feature type="transmembrane region" description="Helical" evidence="6">
    <location>
        <begin position="145"/>
        <end position="168"/>
    </location>
</feature>
<accession>A0A1P8UEM9</accession>
<evidence type="ECO:0000256" key="2">
    <source>
        <dbReference type="ARBA" id="ARBA00022475"/>
    </source>
</evidence>
<dbReference type="KEGG" id="afy:BW247_03215"/>
<gene>
    <name evidence="7" type="ORF">BW247_03215</name>
</gene>
<evidence type="ECO:0000256" key="3">
    <source>
        <dbReference type="ARBA" id="ARBA00022692"/>
    </source>
</evidence>
<dbReference type="PANTHER" id="PTHR30086:SF20">
    <property type="entry name" value="ARGININE EXPORTER PROTEIN ARGO-RELATED"/>
    <property type="match status" value="1"/>
</dbReference>
<evidence type="ECO:0000256" key="4">
    <source>
        <dbReference type="ARBA" id="ARBA00022989"/>
    </source>
</evidence>
<dbReference type="EMBL" id="CP019434">
    <property type="protein sequence ID" value="APZ42224.1"/>
    <property type="molecule type" value="Genomic_DNA"/>
</dbReference>
<protein>
    <recommendedName>
        <fullName evidence="9">Threonine transporter RhtB</fullName>
    </recommendedName>
</protein>
<feature type="transmembrane region" description="Helical" evidence="6">
    <location>
        <begin position="189"/>
        <end position="207"/>
    </location>
</feature>
<evidence type="ECO:0000256" key="5">
    <source>
        <dbReference type="ARBA" id="ARBA00023136"/>
    </source>
</evidence>
<keyword evidence="2" id="KW-1003">Cell membrane</keyword>
<feature type="transmembrane region" description="Helical" evidence="6">
    <location>
        <begin position="71"/>
        <end position="89"/>
    </location>
</feature>
<name>A0A1P8UEM9_9GAMM</name>
<keyword evidence="8" id="KW-1185">Reference proteome</keyword>
<evidence type="ECO:0008006" key="9">
    <source>
        <dbReference type="Google" id="ProtNLM"/>
    </source>
</evidence>
<evidence type="ECO:0000313" key="7">
    <source>
        <dbReference type="EMBL" id="APZ42224.1"/>
    </source>
</evidence>
<dbReference type="PIRSF" id="PIRSF006324">
    <property type="entry name" value="LeuE"/>
    <property type="match status" value="1"/>
</dbReference>
<sequence>MPDGQVWWVFIPASLALIIVPGPDLLFLLSQGIQRGRAAGLATALGLASGNLVHTLGATLGVSIIFRTSAVAFATLKFAGVAYLLYLAWQVWKSAGKSLGDSPVVAVPGHAKLFRRGFLMNVLNPKVALFFLAFLPQFAKPEAGSIAIQMALLGGVFTLLVVVVFGMAGWFAGTLRPWLLRRGKRMRRVGAWFLVGVYCALAVRLALATR</sequence>
<comment type="subcellular location">
    <subcellularLocation>
        <location evidence="1">Cell membrane</location>
        <topology evidence="1">Multi-pass membrane protein</topology>
    </subcellularLocation>
</comment>
<feature type="transmembrane region" description="Helical" evidence="6">
    <location>
        <begin position="118"/>
        <end position="139"/>
    </location>
</feature>
<keyword evidence="3 6" id="KW-0812">Transmembrane</keyword>
<dbReference type="AlphaFoldDB" id="A0A1P8UEM9"/>
<dbReference type="GO" id="GO:0015171">
    <property type="term" value="F:amino acid transmembrane transporter activity"/>
    <property type="evidence" value="ECO:0007669"/>
    <property type="project" value="TreeGrafter"/>
</dbReference>
<evidence type="ECO:0000313" key="8">
    <source>
        <dbReference type="Proteomes" id="UP000243807"/>
    </source>
</evidence>
<dbReference type="GO" id="GO:0005886">
    <property type="term" value="C:plasma membrane"/>
    <property type="evidence" value="ECO:0007669"/>
    <property type="project" value="UniProtKB-SubCell"/>
</dbReference>
<proteinExistence type="predicted"/>
<evidence type="ECO:0000256" key="1">
    <source>
        <dbReference type="ARBA" id="ARBA00004651"/>
    </source>
</evidence>
<evidence type="ECO:0000256" key="6">
    <source>
        <dbReference type="SAM" id="Phobius"/>
    </source>
</evidence>
<reference evidence="7 8" key="1">
    <citation type="submission" date="2017-01" db="EMBL/GenBank/DDBJ databases">
        <title>Draft sequence of Acidihalobacter ferrooxidans strain DSM 14175 (strain V8).</title>
        <authorList>
            <person name="Khaleque H.N."/>
            <person name="Ramsay J.P."/>
            <person name="Murphy R.J.T."/>
            <person name="Kaksonen A.H."/>
            <person name="Boxall N.J."/>
            <person name="Watkin E.L.J."/>
        </authorList>
    </citation>
    <scope>NUCLEOTIDE SEQUENCE [LARGE SCALE GENOMIC DNA]</scope>
    <source>
        <strain evidence="7 8">V8</strain>
    </source>
</reference>
<dbReference type="Proteomes" id="UP000243807">
    <property type="component" value="Chromosome"/>
</dbReference>
<keyword evidence="5 6" id="KW-0472">Membrane</keyword>
<dbReference type="Pfam" id="PF01810">
    <property type="entry name" value="LysE"/>
    <property type="match status" value="1"/>
</dbReference>
<dbReference type="STRING" id="1765967.BW247_03215"/>
<organism evidence="7 8">
    <name type="scientific">Acidihalobacter ferrooxydans</name>
    <dbReference type="NCBI Taxonomy" id="1765967"/>
    <lineage>
        <taxon>Bacteria</taxon>
        <taxon>Pseudomonadati</taxon>
        <taxon>Pseudomonadota</taxon>
        <taxon>Gammaproteobacteria</taxon>
        <taxon>Chromatiales</taxon>
        <taxon>Ectothiorhodospiraceae</taxon>
        <taxon>Acidihalobacter</taxon>
    </lineage>
</organism>
<feature type="transmembrane region" description="Helical" evidence="6">
    <location>
        <begin position="41"/>
        <end position="65"/>
    </location>
</feature>
<dbReference type="InterPro" id="IPR001123">
    <property type="entry name" value="LeuE-type"/>
</dbReference>
<dbReference type="OrthoDB" id="9804822at2"/>
<keyword evidence="4 6" id="KW-1133">Transmembrane helix</keyword>